<dbReference type="InterPro" id="IPR020846">
    <property type="entry name" value="MFS_dom"/>
</dbReference>
<dbReference type="PANTHER" id="PTHR23517">
    <property type="entry name" value="RESISTANCE PROTEIN MDTM, PUTATIVE-RELATED-RELATED"/>
    <property type="match status" value="1"/>
</dbReference>
<evidence type="ECO:0000313" key="9">
    <source>
        <dbReference type="EMBL" id="UUI69590.1"/>
    </source>
</evidence>
<dbReference type="PROSITE" id="PS00216">
    <property type="entry name" value="SUGAR_TRANSPORT_1"/>
    <property type="match status" value="1"/>
</dbReference>
<dbReference type="InterPro" id="IPR036259">
    <property type="entry name" value="MFS_trans_sf"/>
</dbReference>
<keyword evidence="5 7" id="KW-1133">Transmembrane helix</keyword>
<evidence type="ECO:0000256" key="4">
    <source>
        <dbReference type="ARBA" id="ARBA00022692"/>
    </source>
</evidence>
<evidence type="ECO:0000256" key="1">
    <source>
        <dbReference type="ARBA" id="ARBA00004651"/>
    </source>
</evidence>
<keyword evidence="4 7" id="KW-0812">Transmembrane</keyword>
<dbReference type="InterPro" id="IPR050171">
    <property type="entry name" value="MFS_Transporters"/>
</dbReference>
<dbReference type="Pfam" id="PF07690">
    <property type="entry name" value="MFS_1"/>
    <property type="match status" value="1"/>
</dbReference>
<proteinExistence type="predicted"/>
<evidence type="ECO:0000256" key="2">
    <source>
        <dbReference type="ARBA" id="ARBA00022448"/>
    </source>
</evidence>
<feature type="transmembrane region" description="Helical" evidence="7">
    <location>
        <begin position="78"/>
        <end position="101"/>
    </location>
</feature>
<dbReference type="InterPro" id="IPR011701">
    <property type="entry name" value="MFS"/>
</dbReference>
<evidence type="ECO:0000313" key="10">
    <source>
        <dbReference type="Proteomes" id="UP001315860"/>
    </source>
</evidence>
<dbReference type="RefSeq" id="WP_232416928.1">
    <property type="nucleotide sequence ID" value="NZ_CP101990.1"/>
</dbReference>
<evidence type="ECO:0000256" key="7">
    <source>
        <dbReference type="SAM" id="Phobius"/>
    </source>
</evidence>
<feature type="transmembrane region" description="Helical" evidence="7">
    <location>
        <begin position="340"/>
        <end position="361"/>
    </location>
</feature>
<dbReference type="Proteomes" id="UP001315860">
    <property type="component" value="Chromosome"/>
</dbReference>
<feature type="transmembrane region" description="Helical" evidence="7">
    <location>
        <begin position="275"/>
        <end position="295"/>
    </location>
</feature>
<feature type="transmembrane region" description="Helical" evidence="7">
    <location>
        <begin position="247"/>
        <end position="268"/>
    </location>
</feature>
<feature type="transmembrane region" description="Helical" evidence="7">
    <location>
        <begin position="12"/>
        <end position="37"/>
    </location>
</feature>
<dbReference type="PANTHER" id="PTHR23517:SF3">
    <property type="entry name" value="INTEGRAL MEMBRANE TRANSPORT PROTEIN"/>
    <property type="match status" value="1"/>
</dbReference>
<keyword evidence="10" id="KW-1185">Reference proteome</keyword>
<comment type="subcellular location">
    <subcellularLocation>
        <location evidence="1">Cell membrane</location>
        <topology evidence="1">Multi-pass membrane protein</topology>
    </subcellularLocation>
</comment>
<dbReference type="InterPro" id="IPR005829">
    <property type="entry name" value="Sugar_transporter_CS"/>
</dbReference>
<feature type="transmembrane region" description="Helical" evidence="7">
    <location>
        <begin position="367"/>
        <end position="388"/>
    </location>
</feature>
<feature type="transmembrane region" description="Helical" evidence="7">
    <location>
        <begin position="43"/>
        <end position="66"/>
    </location>
</feature>
<organism evidence="9 10">
    <name type="scientific">Aeromicrobium duanguangcaii</name>
    <dbReference type="NCBI Taxonomy" id="2968086"/>
    <lineage>
        <taxon>Bacteria</taxon>
        <taxon>Bacillati</taxon>
        <taxon>Actinomycetota</taxon>
        <taxon>Actinomycetes</taxon>
        <taxon>Propionibacteriales</taxon>
        <taxon>Nocardioidaceae</taxon>
        <taxon>Aeromicrobium</taxon>
    </lineage>
</organism>
<dbReference type="Gene3D" id="1.20.1250.20">
    <property type="entry name" value="MFS general substrate transporter like domains"/>
    <property type="match status" value="1"/>
</dbReference>
<feature type="transmembrane region" description="Helical" evidence="7">
    <location>
        <begin position="139"/>
        <end position="160"/>
    </location>
</feature>
<feature type="transmembrane region" description="Helical" evidence="7">
    <location>
        <begin position="213"/>
        <end position="235"/>
    </location>
</feature>
<evidence type="ECO:0000256" key="6">
    <source>
        <dbReference type="ARBA" id="ARBA00023136"/>
    </source>
</evidence>
<dbReference type="EMBL" id="CP101990">
    <property type="protein sequence ID" value="UUI69590.1"/>
    <property type="molecule type" value="Genomic_DNA"/>
</dbReference>
<feature type="transmembrane region" description="Helical" evidence="7">
    <location>
        <begin position="166"/>
        <end position="186"/>
    </location>
</feature>
<evidence type="ECO:0000256" key="3">
    <source>
        <dbReference type="ARBA" id="ARBA00022475"/>
    </source>
</evidence>
<keyword evidence="2" id="KW-0813">Transport</keyword>
<keyword evidence="6 7" id="KW-0472">Membrane</keyword>
<dbReference type="SUPFAM" id="SSF103473">
    <property type="entry name" value="MFS general substrate transporter"/>
    <property type="match status" value="1"/>
</dbReference>
<evidence type="ECO:0000259" key="8">
    <source>
        <dbReference type="PROSITE" id="PS50850"/>
    </source>
</evidence>
<sequence>MRTRVDTTQRWAYPLIMVLLAVGLGISGAPAPLYGVYAAEWDFAPITTTVVFAVYAFGALVSVLLTGPVSDRVGRRPVLIAAVLALLVGLALFILAESVAWLVVARAVHGVGVGAIVVAASAALLDLQPEEGARSGKRTGVAFNVGIAISIMVTALIAQYGAHPLVTPYVLLAVLIAGLLVAVLVMREPHASHGAGHLRIARPRVPASISADFRFAAIGVMASWSVLGVFLSLFPKIASDAVGTDNLVFGGSVVALSAFAAAISQLVAVRWTPRVAAVAGDAGTAVMLLVSIVAIRTGSASAILLTSTVLGFFFGMAFGSSLRHLGDVVPANHRGEVMSAFYVLAYSAMAVPTILAGWAATTWSPEQILAPFLACVALASVVAGVLGWRLDAPDADAVID</sequence>
<protein>
    <submittedName>
        <fullName evidence="9">MFS transporter</fullName>
    </submittedName>
</protein>
<feature type="domain" description="Major facilitator superfamily (MFS) profile" evidence="8">
    <location>
        <begin position="11"/>
        <end position="391"/>
    </location>
</feature>
<accession>A0ABY5KGX2</accession>
<evidence type="ECO:0000256" key="5">
    <source>
        <dbReference type="ARBA" id="ARBA00022989"/>
    </source>
</evidence>
<feature type="transmembrane region" description="Helical" evidence="7">
    <location>
        <begin position="107"/>
        <end position="127"/>
    </location>
</feature>
<name>A0ABY5KGX2_9ACTN</name>
<dbReference type="PROSITE" id="PS50850">
    <property type="entry name" value="MFS"/>
    <property type="match status" value="1"/>
</dbReference>
<keyword evidence="3" id="KW-1003">Cell membrane</keyword>
<feature type="transmembrane region" description="Helical" evidence="7">
    <location>
        <begin position="301"/>
        <end position="319"/>
    </location>
</feature>
<gene>
    <name evidence="9" type="ORF">NP095_05710</name>
</gene>
<reference evidence="9 10" key="1">
    <citation type="submission" date="2022-07" db="EMBL/GenBank/DDBJ databases">
        <title>Novel species in genus Aeromicrobium.</title>
        <authorList>
            <person name="Ye L."/>
        </authorList>
    </citation>
    <scope>NUCLEOTIDE SEQUENCE [LARGE SCALE GENOMIC DNA]</scope>
    <source>
        <strain evidence="10">zg-Y50</strain>
    </source>
</reference>